<accession>A0A1J4L2G2</accession>
<comment type="caution">
    <text evidence="1">The sequence shown here is derived from an EMBL/GenBank/DDBJ whole genome shotgun (WGS) entry which is preliminary data.</text>
</comment>
<dbReference type="RefSeq" id="XP_068370833.1">
    <property type="nucleotide sequence ID" value="XM_068489852.1"/>
</dbReference>
<protein>
    <submittedName>
        <fullName evidence="1">Uncharacterized protein</fullName>
    </submittedName>
</protein>
<sequence length="155" mass="17783">MKGKHRKPKWTDEEIKDAIRTGYLTPFYHFTSNKTKINNIRCEICEYCIPRANKLLCCGKALCSTCLIYCYSRNELHNGKCICCTCKTIGIAANSTIDDFDVDEKNSIPKIATKDDIYKVAEEYGIPMEVVDEILKSEEVIEELQYEFLNDSSDL</sequence>
<organism evidence="1 2">
    <name type="scientific">Tritrichomonas foetus</name>
    <dbReference type="NCBI Taxonomy" id="1144522"/>
    <lineage>
        <taxon>Eukaryota</taxon>
        <taxon>Metamonada</taxon>
        <taxon>Parabasalia</taxon>
        <taxon>Tritrichomonadida</taxon>
        <taxon>Tritrichomonadidae</taxon>
        <taxon>Tritrichomonas</taxon>
    </lineage>
</organism>
<dbReference type="EMBL" id="MLAK01000001">
    <property type="protein sequence ID" value="OHT17697.1"/>
    <property type="molecule type" value="Genomic_DNA"/>
</dbReference>
<keyword evidence="2" id="KW-1185">Reference proteome</keyword>
<dbReference type="AlphaFoldDB" id="A0A1J4L2G2"/>
<dbReference type="Proteomes" id="UP000179807">
    <property type="component" value="Unassembled WGS sequence"/>
</dbReference>
<name>A0A1J4L2G2_9EUKA</name>
<evidence type="ECO:0000313" key="2">
    <source>
        <dbReference type="Proteomes" id="UP000179807"/>
    </source>
</evidence>
<proteinExistence type="predicted"/>
<gene>
    <name evidence="1" type="ORF">TRFO_01011</name>
</gene>
<dbReference type="VEuPathDB" id="TrichDB:TRFO_01011"/>
<dbReference type="GeneID" id="94824556"/>
<reference evidence="1" key="1">
    <citation type="submission" date="2016-10" db="EMBL/GenBank/DDBJ databases">
        <authorList>
            <person name="Benchimol M."/>
            <person name="Almeida L.G."/>
            <person name="Vasconcelos A.T."/>
            <person name="Perreira-Neves A."/>
            <person name="Rosa I.A."/>
            <person name="Tasca T."/>
            <person name="Bogo M.R."/>
            <person name="de Souza W."/>
        </authorList>
    </citation>
    <scope>NUCLEOTIDE SEQUENCE [LARGE SCALE GENOMIC DNA]</scope>
    <source>
        <strain evidence="1">K</strain>
    </source>
</reference>
<evidence type="ECO:0000313" key="1">
    <source>
        <dbReference type="EMBL" id="OHT17697.1"/>
    </source>
</evidence>